<protein>
    <submittedName>
        <fullName evidence="3">BolA family transcriptional regulator</fullName>
    </submittedName>
</protein>
<dbReference type="SUPFAM" id="SSF82657">
    <property type="entry name" value="BolA-like"/>
    <property type="match status" value="1"/>
</dbReference>
<dbReference type="PANTHER" id="PTHR46229:SF4">
    <property type="entry name" value="ACID STRESS PROTEIN IBAG"/>
    <property type="match status" value="1"/>
</dbReference>
<dbReference type="PANTHER" id="PTHR46229">
    <property type="entry name" value="BOLA TRANSCRIPTION REGULATOR"/>
    <property type="match status" value="1"/>
</dbReference>
<dbReference type="InterPro" id="IPR002634">
    <property type="entry name" value="BolA"/>
</dbReference>
<dbReference type="EMBL" id="SMRS01000007">
    <property type="protein sequence ID" value="KAA0874067.1"/>
    <property type="molecule type" value="Genomic_DNA"/>
</dbReference>
<dbReference type="RefSeq" id="WP_149391299.1">
    <property type="nucleotide sequence ID" value="NZ_SMRS01000007.1"/>
</dbReference>
<dbReference type="OrthoDB" id="9812890at2"/>
<dbReference type="InterPro" id="IPR036065">
    <property type="entry name" value="BolA-like_sf"/>
</dbReference>
<dbReference type="Gene3D" id="3.30.300.90">
    <property type="entry name" value="BolA-like"/>
    <property type="match status" value="1"/>
</dbReference>
<reference evidence="3 4" key="1">
    <citation type="submission" date="2019-03" db="EMBL/GenBank/DDBJ databases">
        <title>Nitrincola sp. nov. isolated from an Indian soda lake.</title>
        <authorList>
            <person name="Joshi A."/>
            <person name="Thite S.V."/>
            <person name="Joseph N."/>
            <person name="Dhotre D."/>
            <person name="Moorthy M."/>
            <person name="Shouche Y.S."/>
        </authorList>
    </citation>
    <scope>NUCLEOTIDE SEQUENCE [LARGE SCALE GENOMIC DNA]</scope>
    <source>
        <strain evidence="3 4">MEB193</strain>
    </source>
</reference>
<dbReference type="InterPro" id="IPR050961">
    <property type="entry name" value="BolA/IbaG_stress_morph_reg"/>
</dbReference>
<evidence type="ECO:0000313" key="3">
    <source>
        <dbReference type="EMBL" id="KAA0874067.1"/>
    </source>
</evidence>
<dbReference type="AlphaFoldDB" id="A0A5A9VZZ1"/>
<gene>
    <name evidence="3" type="ORF">E1H14_09815</name>
</gene>
<evidence type="ECO:0000313" key="4">
    <source>
        <dbReference type="Proteomes" id="UP000325302"/>
    </source>
</evidence>
<comment type="similarity">
    <text evidence="1 2">Belongs to the BolA/IbaG family.</text>
</comment>
<sequence>MQAAEVKQIIENQLEGCEVLTAGEGCDFQITVVGDIFAGLTPVKKQQLVYGCLNKQIASGAIHAVTIRTYTPEQWAALNASA</sequence>
<accession>A0A5A9VZZ1</accession>
<proteinExistence type="inferred from homology"/>
<dbReference type="PIRSF" id="PIRSF003113">
    <property type="entry name" value="BolA"/>
    <property type="match status" value="1"/>
</dbReference>
<evidence type="ECO:0000256" key="2">
    <source>
        <dbReference type="RuleBase" id="RU003860"/>
    </source>
</evidence>
<keyword evidence="4" id="KW-1185">Reference proteome</keyword>
<name>A0A5A9VZZ1_9GAMM</name>
<evidence type="ECO:0000256" key="1">
    <source>
        <dbReference type="ARBA" id="ARBA00005578"/>
    </source>
</evidence>
<dbReference type="Proteomes" id="UP000325302">
    <property type="component" value="Unassembled WGS sequence"/>
</dbReference>
<comment type="caution">
    <text evidence="3">The sequence shown here is derived from an EMBL/GenBank/DDBJ whole genome shotgun (WGS) entry which is preliminary data.</text>
</comment>
<dbReference type="Pfam" id="PF01722">
    <property type="entry name" value="BolA"/>
    <property type="match status" value="1"/>
</dbReference>
<organism evidence="3 4">
    <name type="scientific">Nitrincola tapanii</name>
    <dbReference type="NCBI Taxonomy" id="1708751"/>
    <lineage>
        <taxon>Bacteria</taxon>
        <taxon>Pseudomonadati</taxon>
        <taxon>Pseudomonadota</taxon>
        <taxon>Gammaproteobacteria</taxon>
        <taxon>Oceanospirillales</taxon>
        <taxon>Oceanospirillaceae</taxon>
        <taxon>Nitrincola</taxon>
    </lineage>
</organism>